<dbReference type="InterPro" id="IPR000468">
    <property type="entry name" value="Barstar"/>
</dbReference>
<reference evidence="4 6" key="2">
    <citation type="submission" date="2020-06" db="EMBL/GenBank/DDBJ databases">
        <title>Complete genome of Paenibacillus barcinonensis KACC11450.</title>
        <authorList>
            <person name="Kim M."/>
            <person name="Park Y.-J."/>
            <person name="Shin J.-H."/>
        </authorList>
    </citation>
    <scope>NUCLEOTIDE SEQUENCE [LARGE SCALE GENOMIC DNA]</scope>
    <source>
        <strain evidence="4 6">KACC11450</strain>
    </source>
</reference>
<protein>
    <submittedName>
        <fullName evidence="4">Barstar family protein</fullName>
    </submittedName>
    <submittedName>
        <fullName evidence="3">Ribonuclease inhibitor</fullName>
    </submittedName>
</protein>
<reference evidence="3 5" key="1">
    <citation type="submission" date="2018-06" db="EMBL/GenBank/DDBJ databases">
        <title>Genomic Encyclopedia of Type Strains, Phase III (KMG-III): the genomes of soil and plant-associated and newly described type strains.</title>
        <authorList>
            <person name="Whitman W."/>
        </authorList>
    </citation>
    <scope>NUCLEOTIDE SEQUENCE [LARGE SCALE GENOMIC DNA]</scope>
    <source>
        <strain evidence="3 5">CECT 7022</strain>
    </source>
</reference>
<gene>
    <name evidence="3" type="ORF">DFQ00_11038</name>
    <name evidence="4" type="ORF">HUB98_01405</name>
</gene>
<dbReference type="Proteomes" id="UP000247790">
    <property type="component" value="Unassembled WGS sequence"/>
</dbReference>
<keyword evidence="6" id="KW-1185">Reference proteome</keyword>
<evidence type="ECO:0000313" key="4">
    <source>
        <dbReference type="EMBL" id="QKS59915.1"/>
    </source>
</evidence>
<evidence type="ECO:0000259" key="2">
    <source>
        <dbReference type="Pfam" id="PF01337"/>
    </source>
</evidence>
<dbReference type="OrthoDB" id="7575400at2"/>
<evidence type="ECO:0000313" key="5">
    <source>
        <dbReference type="Proteomes" id="UP000247790"/>
    </source>
</evidence>
<accession>A0A2V4VGT5</accession>
<feature type="domain" description="Barstar (barnase inhibitor)" evidence="2">
    <location>
        <begin position="1"/>
        <end position="83"/>
    </location>
</feature>
<evidence type="ECO:0000256" key="1">
    <source>
        <dbReference type="ARBA" id="ARBA00006845"/>
    </source>
</evidence>
<dbReference type="Proteomes" id="UP000509327">
    <property type="component" value="Chromosome"/>
</dbReference>
<organism evidence="3 5">
    <name type="scientific">Paenibacillus barcinonensis</name>
    <dbReference type="NCBI Taxonomy" id="198119"/>
    <lineage>
        <taxon>Bacteria</taxon>
        <taxon>Bacillati</taxon>
        <taxon>Bacillota</taxon>
        <taxon>Bacilli</taxon>
        <taxon>Bacillales</taxon>
        <taxon>Paenibacillaceae</taxon>
        <taxon>Paenibacillus</taxon>
    </lineage>
</organism>
<dbReference type="SUPFAM" id="SSF52038">
    <property type="entry name" value="Barstar-related"/>
    <property type="match status" value="1"/>
</dbReference>
<dbReference type="EMBL" id="CP054614">
    <property type="protein sequence ID" value="QKS59915.1"/>
    <property type="molecule type" value="Genomic_DNA"/>
</dbReference>
<dbReference type="Gene3D" id="3.30.370.10">
    <property type="entry name" value="Barstar-like"/>
    <property type="match status" value="1"/>
</dbReference>
<sequence length="91" mass="10492">MRIIEIDGRQLHSREALHQLLQDKLQLGEHYGCNLDALWDALTGEVRMPLTIHWSFLDTTRELLGDYADQVVEVMHEAEQEVDGFTLELSS</sequence>
<dbReference type="AlphaFoldDB" id="A0A2V4VGT5"/>
<dbReference type="CDD" id="cd05142">
    <property type="entry name" value="Barstar"/>
    <property type="match status" value="1"/>
</dbReference>
<proteinExistence type="inferred from homology"/>
<dbReference type="Pfam" id="PF01337">
    <property type="entry name" value="Barstar"/>
    <property type="match status" value="1"/>
</dbReference>
<dbReference type="InterPro" id="IPR035905">
    <property type="entry name" value="Barstar-like_sf"/>
</dbReference>
<evidence type="ECO:0000313" key="6">
    <source>
        <dbReference type="Proteomes" id="UP000509327"/>
    </source>
</evidence>
<name>A0A2V4VGT5_PAEBA</name>
<comment type="similarity">
    <text evidence="1">Belongs to the barstar family.</text>
</comment>
<dbReference type="EMBL" id="QJSW01000010">
    <property type="protein sequence ID" value="PYE47976.1"/>
    <property type="molecule type" value="Genomic_DNA"/>
</dbReference>
<evidence type="ECO:0000313" key="3">
    <source>
        <dbReference type="EMBL" id="PYE47976.1"/>
    </source>
</evidence>